<accession>A0AAV1IA50</accession>
<dbReference type="AlphaFoldDB" id="A0AAV1IA50"/>
<protein>
    <submittedName>
        <fullName evidence="2">Uncharacterized protein</fullName>
    </submittedName>
</protein>
<feature type="compositionally biased region" description="Basic and acidic residues" evidence="1">
    <location>
        <begin position="160"/>
        <end position="169"/>
    </location>
</feature>
<reference evidence="2 3" key="1">
    <citation type="submission" date="2023-10" db="EMBL/GenBank/DDBJ databases">
        <authorList>
            <person name="Maclean D."/>
            <person name="Macfadyen A."/>
        </authorList>
    </citation>
    <scope>NUCLEOTIDE SEQUENCE [LARGE SCALE GENOMIC DNA]</scope>
</reference>
<sequence>MDSPKPDRIVRVLDLYNNNGLLDPSTQVCLLQYPLRPPWRPYDRDYSRPVQFKPQAKRMQMEIPLNKTSAEYDADANPSAHLETIRLDSTVVDMRTTHAVLTIRGSRAVLTPLDEAYALRPSLAHMSSSKGEAESKGKAAAEDDEDEKPPDPQPVTVQVKRRETERQQESRLNSYAYLAEQERQEPWCALQAIPPQAGIIDTMLYKAMEDDVPMELSQQDYSCAILPGFASSRASAQKESAELPAISMPASVDAKPKTAGLIAQNSAGKGKPYSEALSAEARDALRQAVKQLRKTIFSAEQLKKAIRETGMPAAAELADKPELALREAVRESDLLMHCKGAFIVGSTGNDGQDALRRLVVELFQVNDVIKKSDVTNAANAAGVLCTDKDYVKTMKELCTSKGSNWSLRKESTQEDT</sequence>
<keyword evidence="3" id="KW-1185">Reference proteome</keyword>
<dbReference type="Pfam" id="PF04801">
    <property type="entry name" value="RPC5"/>
    <property type="match status" value="1"/>
</dbReference>
<dbReference type="Proteomes" id="UP001314263">
    <property type="component" value="Unassembled WGS sequence"/>
</dbReference>
<feature type="region of interest" description="Disordered" evidence="1">
    <location>
        <begin position="124"/>
        <end position="169"/>
    </location>
</feature>
<evidence type="ECO:0000313" key="3">
    <source>
        <dbReference type="Proteomes" id="UP001314263"/>
    </source>
</evidence>
<gene>
    <name evidence="2" type="ORF">CVIRNUC_006961</name>
</gene>
<dbReference type="PANTHER" id="PTHR12069">
    <property type="entry name" value="DNA-DIRECTED RNA POLYMERASES III 80 KDA POLYPEPTIDE RNA POLYMERASE III SUBUNIT 5"/>
    <property type="match status" value="1"/>
</dbReference>
<dbReference type="InterPro" id="IPR006886">
    <property type="entry name" value="RNA_pol_III_Rpc5"/>
</dbReference>
<feature type="compositionally biased region" description="Basic and acidic residues" evidence="1">
    <location>
        <begin position="131"/>
        <end position="141"/>
    </location>
</feature>
<dbReference type="GO" id="GO:0005666">
    <property type="term" value="C:RNA polymerase III complex"/>
    <property type="evidence" value="ECO:0007669"/>
    <property type="project" value="TreeGrafter"/>
</dbReference>
<evidence type="ECO:0000313" key="2">
    <source>
        <dbReference type="EMBL" id="CAK0783761.1"/>
    </source>
</evidence>
<comment type="caution">
    <text evidence="2">The sequence shown here is derived from an EMBL/GenBank/DDBJ whole genome shotgun (WGS) entry which is preliminary data.</text>
</comment>
<name>A0AAV1IA50_9CHLO</name>
<dbReference type="EMBL" id="CAUYUE010000009">
    <property type="protein sequence ID" value="CAK0783761.1"/>
    <property type="molecule type" value="Genomic_DNA"/>
</dbReference>
<dbReference type="GO" id="GO:0042797">
    <property type="term" value="P:tRNA transcription by RNA polymerase III"/>
    <property type="evidence" value="ECO:0007669"/>
    <property type="project" value="TreeGrafter"/>
</dbReference>
<proteinExistence type="predicted"/>
<evidence type="ECO:0000256" key="1">
    <source>
        <dbReference type="SAM" id="MobiDB-lite"/>
    </source>
</evidence>
<organism evidence="2 3">
    <name type="scientific">Coccomyxa viridis</name>
    <dbReference type="NCBI Taxonomy" id="1274662"/>
    <lineage>
        <taxon>Eukaryota</taxon>
        <taxon>Viridiplantae</taxon>
        <taxon>Chlorophyta</taxon>
        <taxon>core chlorophytes</taxon>
        <taxon>Trebouxiophyceae</taxon>
        <taxon>Trebouxiophyceae incertae sedis</taxon>
        <taxon>Coccomyxaceae</taxon>
        <taxon>Coccomyxa</taxon>
    </lineage>
</organism>
<dbReference type="PANTHER" id="PTHR12069:SF0">
    <property type="entry name" value="DNA-DIRECTED RNA POLYMERASE III SUBUNIT RPC5"/>
    <property type="match status" value="1"/>
</dbReference>